<sequence>MLAAPLACAACAPLLGGCNRMGVLPALHLRAEQHDPGCPAAQRRFDAVLCAEAAVMFAALVLAAVLSQTAPTAGSP</sequence>
<dbReference type="EMBL" id="NKFA01000023">
    <property type="protein sequence ID" value="OXI36519.1"/>
    <property type="molecule type" value="Genomic_DNA"/>
</dbReference>
<comment type="caution">
    <text evidence="2">The sequence shown here is derived from an EMBL/GenBank/DDBJ whole genome shotgun (WGS) entry which is preliminary data.</text>
</comment>
<evidence type="ECO:0000313" key="3">
    <source>
        <dbReference type="Proteomes" id="UP000214600"/>
    </source>
</evidence>
<dbReference type="AlphaFoldDB" id="A0A228I361"/>
<keyword evidence="1" id="KW-0812">Transmembrane</keyword>
<gene>
    <name evidence="2" type="ORF">CFB84_34740</name>
</gene>
<keyword evidence="1" id="KW-0472">Membrane</keyword>
<reference evidence="2 3" key="2">
    <citation type="submission" date="2017-08" db="EMBL/GenBank/DDBJ databases">
        <title>WGS of novel Burkholderia cepaca complex species.</title>
        <authorList>
            <person name="Lipuma J."/>
            <person name="Spilker T."/>
        </authorList>
    </citation>
    <scope>NUCLEOTIDE SEQUENCE [LARGE SCALE GENOMIC DNA]</scope>
    <source>
        <strain evidence="2 3">AU17325</strain>
    </source>
</reference>
<proteinExistence type="predicted"/>
<evidence type="ECO:0000256" key="1">
    <source>
        <dbReference type="SAM" id="Phobius"/>
    </source>
</evidence>
<evidence type="ECO:0000313" key="2">
    <source>
        <dbReference type="EMBL" id="OXI36519.1"/>
    </source>
</evidence>
<keyword evidence="1" id="KW-1133">Transmembrane helix</keyword>
<organism evidence="2 3">
    <name type="scientific">Burkholderia aenigmatica</name>
    <dbReference type="NCBI Taxonomy" id="2015348"/>
    <lineage>
        <taxon>Bacteria</taxon>
        <taxon>Pseudomonadati</taxon>
        <taxon>Pseudomonadota</taxon>
        <taxon>Betaproteobacteria</taxon>
        <taxon>Burkholderiales</taxon>
        <taxon>Burkholderiaceae</taxon>
        <taxon>Burkholderia</taxon>
        <taxon>Burkholderia cepacia complex</taxon>
    </lineage>
</organism>
<dbReference type="OrthoDB" id="9008747at2"/>
<name>A0A228I361_9BURK</name>
<accession>A0A228I361</accession>
<dbReference type="Proteomes" id="UP000214600">
    <property type="component" value="Unassembled WGS sequence"/>
</dbReference>
<dbReference type="RefSeq" id="WP_089453738.1">
    <property type="nucleotide sequence ID" value="NZ_NKFA01000023.1"/>
</dbReference>
<reference evidence="3" key="1">
    <citation type="submission" date="2017-06" db="EMBL/GenBank/DDBJ databases">
        <authorList>
            <person name="LiPuma J."/>
            <person name="Spilker T."/>
        </authorList>
    </citation>
    <scope>NUCLEOTIDE SEQUENCE [LARGE SCALE GENOMIC DNA]</scope>
    <source>
        <strain evidence="3">AU17325</strain>
    </source>
</reference>
<feature type="transmembrane region" description="Helical" evidence="1">
    <location>
        <begin position="44"/>
        <end position="66"/>
    </location>
</feature>
<protein>
    <submittedName>
        <fullName evidence="2">Uncharacterized protein</fullName>
    </submittedName>
</protein>